<dbReference type="GO" id="GO:0050660">
    <property type="term" value="F:flavin adenine dinucleotide binding"/>
    <property type="evidence" value="ECO:0007669"/>
    <property type="project" value="InterPro"/>
</dbReference>
<dbReference type="EMBL" id="JABTTE010000006">
    <property type="protein sequence ID" value="NSL51515.1"/>
    <property type="molecule type" value="Genomic_DNA"/>
</dbReference>
<evidence type="ECO:0000256" key="1">
    <source>
        <dbReference type="ARBA" id="ARBA00001974"/>
    </source>
</evidence>
<dbReference type="Pfam" id="PF02852">
    <property type="entry name" value="Pyr_redox_dim"/>
    <property type="match status" value="1"/>
</dbReference>
<feature type="domain" description="Rhodanese" evidence="8">
    <location>
        <begin position="466"/>
        <end position="553"/>
    </location>
</feature>
<dbReference type="GO" id="GO:0003756">
    <property type="term" value="F:protein disulfide isomerase activity"/>
    <property type="evidence" value="ECO:0007669"/>
    <property type="project" value="InterPro"/>
</dbReference>
<keyword evidence="4" id="KW-0274">FAD</keyword>
<dbReference type="SUPFAM" id="SSF52821">
    <property type="entry name" value="Rhodanese/Cell cycle control phosphatase"/>
    <property type="match status" value="1"/>
</dbReference>
<dbReference type="SMART" id="SM00450">
    <property type="entry name" value="RHOD"/>
    <property type="match status" value="1"/>
</dbReference>
<evidence type="ECO:0000313" key="10">
    <source>
        <dbReference type="Proteomes" id="UP000625804"/>
    </source>
</evidence>
<evidence type="ECO:0000256" key="7">
    <source>
        <dbReference type="ARBA" id="ARBA00023284"/>
    </source>
</evidence>
<proteinExistence type="inferred from homology"/>
<dbReference type="Proteomes" id="UP000625804">
    <property type="component" value="Unassembled WGS sequence"/>
</dbReference>
<dbReference type="GO" id="GO:0050661">
    <property type="term" value="F:NADP binding"/>
    <property type="evidence" value="ECO:0007669"/>
    <property type="project" value="InterPro"/>
</dbReference>
<gene>
    <name evidence="9" type="primary">cdr</name>
    <name evidence="9" type="ORF">HR057_06990</name>
</gene>
<dbReference type="SUPFAM" id="SSF51905">
    <property type="entry name" value="FAD/NAD(P)-binding domain"/>
    <property type="match status" value="1"/>
</dbReference>
<keyword evidence="10" id="KW-1185">Reference proteome</keyword>
<dbReference type="PRINTS" id="PR00411">
    <property type="entry name" value="PNDRDTASEI"/>
</dbReference>
<dbReference type="EC" id="1.8.1.14" evidence="9"/>
<dbReference type="InterPro" id="IPR001763">
    <property type="entry name" value="Rhodanese-like_dom"/>
</dbReference>
<dbReference type="RefSeq" id="WP_173730715.1">
    <property type="nucleotide sequence ID" value="NZ_JABTTE010000006.1"/>
</dbReference>
<dbReference type="InterPro" id="IPR023753">
    <property type="entry name" value="FAD/NAD-binding_dom"/>
</dbReference>
<dbReference type="GO" id="GO:0050451">
    <property type="term" value="F:CoA-disulfide reductase (NADPH) activity"/>
    <property type="evidence" value="ECO:0007669"/>
    <property type="project" value="UniProtKB-EC"/>
</dbReference>
<dbReference type="PRINTS" id="PR00368">
    <property type="entry name" value="FADPNR"/>
</dbReference>
<name>A0A8J8GFT2_9BACI</name>
<dbReference type="Pfam" id="PF00581">
    <property type="entry name" value="Rhodanese"/>
    <property type="match status" value="1"/>
</dbReference>
<comment type="similarity">
    <text evidence="2">Belongs to the class-III pyridine nucleotide-disulfide oxidoreductase family.</text>
</comment>
<dbReference type="InterPro" id="IPR004099">
    <property type="entry name" value="Pyr_nucl-diS_OxRdtase_dimer"/>
</dbReference>
<keyword evidence="5" id="KW-0521">NADP</keyword>
<evidence type="ECO:0000256" key="4">
    <source>
        <dbReference type="ARBA" id="ARBA00022827"/>
    </source>
</evidence>
<dbReference type="InterPro" id="IPR017758">
    <property type="entry name" value="CoA_disulphide_reductase"/>
</dbReference>
<dbReference type="InterPro" id="IPR016156">
    <property type="entry name" value="FAD/NAD-linked_Rdtase_dimer_sf"/>
</dbReference>
<sequence>MKKKIIIVGGVAGGATTAARLRRLDEDSQIIMFEKGEHISFANCGLPYYIGGVIEKREKLFVQTVEGMSSKFNMDIRNLSEVIKINREKKTVSVKNLRTGEIYDESYDYLVLSPGARPVIPSIPGIDTANNLLTLRNVKDTDAIKNFIDDNKPEKAVVIGGGFIGVEMAENLHELGIKVTLIEMANQILAPFDFEMASILHKSMIEKGLKLILEDGVQSFENNGTKVILNSGKEIDTDLIILAIGVRPESELAADCGLEIGPRGHIIVNEYLETSDPSIYAIGDAIEVLDYINGKPTAIPLAWPANRQGRIVANNIYGKKEKYKGTLGTSVVKVFDFTAASTGNNEKTLKRIGIHDYEVIHIHPGSHAGYYPGASQISLKLIFDKKSGKIYGAQAIGKNGVDKRIDVIATAIKGGLTVLDLPDLELAYAPPYSSAKDPVNMAGYVASNIIENAVETIQWYEIDKIVENGGFLVDVRNPGELKLGFIKGAVNIPLPELRNRLNELPKDQTIYVYCQVGLRGYLAARILTLNGFKAVNLDGGWKTYSSVYGNEGSNNLHIKTDDSGVAHFDCTGNPMK</sequence>
<accession>A0A8J8GFT2</accession>
<dbReference type="Gene3D" id="3.40.250.10">
    <property type="entry name" value="Rhodanese-like domain"/>
    <property type="match status" value="1"/>
</dbReference>
<keyword evidence="3" id="KW-0285">Flavoprotein</keyword>
<dbReference type="NCBIfam" id="NF010037">
    <property type="entry name" value="PRK13512.1"/>
    <property type="match status" value="1"/>
</dbReference>
<dbReference type="PANTHER" id="PTHR43429:SF1">
    <property type="entry name" value="NAD(P)H SULFUR OXIDOREDUCTASE (COA-DEPENDENT)"/>
    <property type="match status" value="1"/>
</dbReference>
<dbReference type="CDD" id="cd01524">
    <property type="entry name" value="RHOD_Pyr_redox"/>
    <property type="match status" value="1"/>
</dbReference>
<evidence type="ECO:0000256" key="5">
    <source>
        <dbReference type="ARBA" id="ARBA00022857"/>
    </source>
</evidence>
<dbReference type="AlphaFoldDB" id="A0A8J8GFT2"/>
<keyword evidence="6 9" id="KW-0560">Oxidoreductase</keyword>
<evidence type="ECO:0000259" key="8">
    <source>
        <dbReference type="PROSITE" id="PS50206"/>
    </source>
</evidence>
<dbReference type="PROSITE" id="PS50206">
    <property type="entry name" value="RHODANESE_3"/>
    <property type="match status" value="1"/>
</dbReference>
<evidence type="ECO:0000256" key="2">
    <source>
        <dbReference type="ARBA" id="ARBA00009130"/>
    </source>
</evidence>
<dbReference type="InterPro" id="IPR050260">
    <property type="entry name" value="FAD-bd_OxRdtase"/>
</dbReference>
<protein>
    <submittedName>
        <fullName evidence="9">CoA-disulfide reductase</fullName>
        <ecNumber evidence="9">1.8.1.14</ecNumber>
    </submittedName>
</protein>
<dbReference type="Pfam" id="PF07992">
    <property type="entry name" value="Pyr_redox_2"/>
    <property type="match status" value="1"/>
</dbReference>
<keyword evidence="7" id="KW-0676">Redox-active center</keyword>
<comment type="caution">
    <text evidence="9">The sequence shown here is derived from an EMBL/GenBank/DDBJ whole genome shotgun (WGS) entry which is preliminary data.</text>
</comment>
<dbReference type="Gene3D" id="3.50.50.60">
    <property type="entry name" value="FAD/NAD(P)-binding domain"/>
    <property type="match status" value="2"/>
</dbReference>
<evidence type="ECO:0000256" key="6">
    <source>
        <dbReference type="ARBA" id="ARBA00023002"/>
    </source>
</evidence>
<evidence type="ECO:0000313" key="9">
    <source>
        <dbReference type="EMBL" id="NSL51515.1"/>
    </source>
</evidence>
<dbReference type="NCBIfam" id="TIGR03385">
    <property type="entry name" value="CoA_CoA_reduc"/>
    <property type="match status" value="1"/>
</dbReference>
<evidence type="ECO:0000256" key="3">
    <source>
        <dbReference type="ARBA" id="ARBA00022630"/>
    </source>
</evidence>
<dbReference type="InterPro" id="IPR036188">
    <property type="entry name" value="FAD/NAD-bd_sf"/>
</dbReference>
<dbReference type="InterPro" id="IPR036873">
    <property type="entry name" value="Rhodanese-like_dom_sf"/>
</dbReference>
<dbReference type="SUPFAM" id="SSF55424">
    <property type="entry name" value="FAD/NAD-linked reductases, dimerisation (C-terminal) domain"/>
    <property type="match status" value="1"/>
</dbReference>
<dbReference type="PANTHER" id="PTHR43429">
    <property type="entry name" value="PYRIDINE NUCLEOTIDE-DISULFIDE OXIDOREDUCTASE DOMAIN-CONTAINING"/>
    <property type="match status" value="1"/>
</dbReference>
<comment type="cofactor">
    <cofactor evidence="1">
        <name>FAD</name>
        <dbReference type="ChEBI" id="CHEBI:57692"/>
    </cofactor>
</comment>
<organism evidence="9 10">
    <name type="scientific">Calidifontibacillus erzurumensis</name>
    <dbReference type="NCBI Taxonomy" id="2741433"/>
    <lineage>
        <taxon>Bacteria</taxon>
        <taxon>Bacillati</taxon>
        <taxon>Bacillota</taxon>
        <taxon>Bacilli</taxon>
        <taxon>Bacillales</taxon>
        <taxon>Bacillaceae</taxon>
        <taxon>Calidifontibacillus/Schinkia group</taxon>
        <taxon>Calidifontibacillus</taxon>
    </lineage>
</organism>
<reference evidence="9" key="1">
    <citation type="submission" date="2020-06" db="EMBL/GenBank/DDBJ databases">
        <title>A novel thermopfilic bacterium from Erzurum, Turkey.</title>
        <authorList>
            <person name="Adiguzel A."/>
            <person name="Ay H."/>
            <person name="Baltaci M.O."/>
        </authorList>
    </citation>
    <scope>NUCLEOTIDE SEQUENCE</scope>
    <source>
        <strain evidence="9">P2</strain>
    </source>
</reference>